<evidence type="ECO:0000313" key="1">
    <source>
        <dbReference type="EMBL" id="MEN8626094.1"/>
    </source>
</evidence>
<protein>
    <recommendedName>
        <fullName evidence="3">Lipoprotein</fullName>
    </recommendedName>
</protein>
<gene>
    <name evidence="1" type="ORF">ABFV72_08725</name>
</gene>
<dbReference type="Proteomes" id="UP001414441">
    <property type="component" value="Unassembled WGS sequence"/>
</dbReference>
<dbReference type="EMBL" id="JBDLOB010000004">
    <property type="protein sequence ID" value="MEN8626094.1"/>
    <property type="molecule type" value="Genomic_DNA"/>
</dbReference>
<sequence length="223" mass="24635">MHLNSAGSITILSTLSLGLIGCFGMDGGRCSYDQDSFLTQIESKSDVNYILSTMDNKTNPPPLTFMSSFEVPISELNPNLLDSNYLMTTVQYITSGTCTPSHVISVERFTIGKLRLQADDAFHSKAASKVQEAQECISNNPSRCSGIELSQYSKDEMDTLQSIDADTLKGCSLDAIRENISQLKELFSNQYFVGCAVIKSQDEELPLYFEQSDEGLIFRGVLF</sequence>
<reference evidence="1 2" key="1">
    <citation type="submission" date="2024-05" db="EMBL/GenBank/DDBJ databases">
        <title>Genome sequencing of Marine Estuary Bacteria, Pseudoalteromonas distincta strain FA, Psychrobacter proteolyticus strain EA, and Shewanella baltica strain CA.</title>
        <authorList>
            <person name="Dieffenbach S.A."/>
            <person name="Maclea K.S."/>
        </authorList>
    </citation>
    <scope>NUCLEOTIDE SEQUENCE [LARGE SCALE GENOMIC DNA]</scope>
    <source>
        <strain evidence="1 2">EA</strain>
    </source>
</reference>
<comment type="caution">
    <text evidence="1">The sequence shown here is derived from an EMBL/GenBank/DDBJ whole genome shotgun (WGS) entry which is preliminary data.</text>
</comment>
<evidence type="ECO:0008006" key="3">
    <source>
        <dbReference type="Google" id="ProtNLM"/>
    </source>
</evidence>
<name>A0ABV0D8W1_9GAMM</name>
<evidence type="ECO:0000313" key="2">
    <source>
        <dbReference type="Proteomes" id="UP001414441"/>
    </source>
</evidence>
<organism evidence="1 2">
    <name type="scientific">Psychrobacter proteolyticus</name>
    <dbReference type="NCBI Taxonomy" id="147825"/>
    <lineage>
        <taxon>Bacteria</taxon>
        <taxon>Pseudomonadati</taxon>
        <taxon>Pseudomonadota</taxon>
        <taxon>Gammaproteobacteria</taxon>
        <taxon>Moraxellales</taxon>
        <taxon>Moraxellaceae</taxon>
        <taxon>Psychrobacter</taxon>
    </lineage>
</organism>
<keyword evidence="2" id="KW-1185">Reference proteome</keyword>
<dbReference type="RefSeq" id="WP_347163211.1">
    <property type="nucleotide sequence ID" value="NZ_JBDLOB010000004.1"/>
</dbReference>
<proteinExistence type="predicted"/>
<accession>A0ABV0D8W1</accession>